<dbReference type="InterPro" id="IPR007809">
    <property type="entry name" value="FlgN-like"/>
</dbReference>
<keyword evidence="4" id="KW-0966">Cell projection</keyword>
<comment type="function">
    <text evidence="1">Required for the efficient initiation of filament assembly.</text>
</comment>
<dbReference type="EMBL" id="LJZX01000067">
    <property type="protein sequence ID" value="PKQ72816.1"/>
    <property type="molecule type" value="Genomic_DNA"/>
</dbReference>
<keyword evidence="3" id="KW-1005">Bacterial flagellum biogenesis</keyword>
<dbReference type="Gene3D" id="1.20.58.300">
    <property type="entry name" value="FlgN-like"/>
    <property type="match status" value="1"/>
</dbReference>
<keyword evidence="4" id="KW-0969">Cilium</keyword>
<name>A0A2N3IP06_AERSO</name>
<comment type="caution">
    <text evidence="4">The sequence shown here is derived from an EMBL/GenBank/DDBJ whole genome shotgun (WGS) entry which is preliminary data.</text>
</comment>
<comment type="similarity">
    <text evidence="2">Belongs to the FlgN family.</text>
</comment>
<dbReference type="Pfam" id="PF05130">
    <property type="entry name" value="FlgN"/>
    <property type="match status" value="1"/>
</dbReference>
<evidence type="ECO:0000313" key="4">
    <source>
        <dbReference type="EMBL" id="PKQ72816.1"/>
    </source>
</evidence>
<organism evidence="4 5">
    <name type="scientific">Aeromonas sobria</name>
    <dbReference type="NCBI Taxonomy" id="646"/>
    <lineage>
        <taxon>Bacteria</taxon>
        <taxon>Pseudomonadati</taxon>
        <taxon>Pseudomonadota</taxon>
        <taxon>Gammaproteobacteria</taxon>
        <taxon>Aeromonadales</taxon>
        <taxon>Aeromonadaceae</taxon>
        <taxon>Aeromonas</taxon>
    </lineage>
</organism>
<sequence>MSVDTKATVKALILGIQHDYGHYTELTALLLRQHALLASHDVDGLQAHNEQQTALMAKVTQQAKLRCQQLQTLGLKPDEKGMATLIAKLPLPLRTTVANQWQQLEQLLHQCLRQNDLNGRLLAGQMETIHSLLGQDSGYRDPDSIAD</sequence>
<evidence type="ECO:0000256" key="3">
    <source>
        <dbReference type="ARBA" id="ARBA00022795"/>
    </source>
</evidence>
<keyword evidence="4" id="KW-0282">Flagellum</keyword>
<dbReference type="InterPro" id="IPR036679">
    <property type="entry name" value="FlgN-like_sf"/>
</dbReference>
<dbReference type="SUPFAM" id="SSF140566">
    <property type="entry name" value="FlgN-like"/>
    <property type="match status" value="1"/>
</dbReference>
<proteinExistence type="inferred from homology"/>
<evidence type="ECO:0000256" key="1">
    <source>
        <dbReference type="ARBA" id="ARBA00002397"/>
    </source>
</evidence>
<evidence type="ECO:0000313" key="5">
    <source>
        <dbReference type="Proteomes" id="UP000233526"/>
    </source>
</evidence>
<protein>
    <submittedName>
        <fullName evidence="4">Flagellar protein</fullName>
    </submittedName>
</protein>
<accession>A0A2N3IP06</accession>
<reference evidence="4 5" key="1">
    <citation type="journal article" date="2017" name="Front. Microbiol.">
        <title>Strong Genomic and Phenotypic Heterogeneity in the Aeromonas sobria Species Complex.</title>
        <authorList>
            <person name="Gauthier J."/>
            <person name="Vincent A.T."/>
            <person name="Charette S.J."/>
            <person name="Derome N."/>
        </authorList>
    </citation>
    <scope>NUCLEOTIDE SEQUENCE [LARGE SCALE GENOMIC DNA]</scope>
    <source>
        <strain evidence="4 5">JF2635</strain>
    </source>
</reference>
<dbReference type="Proteomes" id="UP000233526">
    <property type="component" value="Unassembled WGS sequence"/>
</dbReference>
<dbReference type="AlphaFoldDB" id="A0A2N3IP06"/>
<dbReference type="RefSeq" id="WP_101320305.1">
    <property type="nucleotide sequence ID" value="NZ_CAWNSS010000067.1"/>
</dbReference>
<gene>
    <name evidence="4" type="ORF">AOX56_05750</name>
</gene>
<evidence type="ECO:0000256" key="2">
    <source>
        <dbReference type="ARBA" id="ARBA00007703"/>
    </source>
</evidence>
<dbReference type="GO" id="GO:0044780">
    <property type="term" value="P:bacterial-type flagellum assembly"/>
    <property type="evidence" value="ECO:0007669"/>
    <property type="project" value="InterPro"/>
</dbReference>